<gene>
    <name evidence="2" type="ORF">GWK08_12300</name>
</gene>
<organism evidence="2 3">
    <name type="scientific">Leptobacterium flavescens</name>
    <dbReference type="NCBI Taxonomy" id="472055"/>
    <lineage>
        <taxon>Bacteria</taxon>
        <taxon>Pseudomonadati</taxon>
        <taxon>Bacteroidota</taxon>
        <taxon>Flavobacteriia</taxon>
        <taxon>Flavobacteriales</taxon>
        <taxon>Flavobacteriaceae</taxon>
        <taxon>Leptobacterium</taxon>
    </lineage>
</organism>
<dbReference type="Pfam" id="PF06170">
    <property type="entry name" value="DUF983"/>
    <property type="match status" value="1"/>
</dbReference>
<comment type="caution">
    <text evidence="2">The sequence shown here is derived from an EMBL/GenBank/DDBJ whole genome shotgun (WGS) entry which is preliminary data.</text>
</comment>
<keyword evidence="1" id="KW-0472">Membrane</keyword>
<protein>
    <submittedName>
        <fullName evidence="2">DUF983 domain-containing protein</fullName>
    </submittedName>
</protein>
<keyword evidence="3" id="KW-1185">Reference proteome</keyword>
<dbReference type="AlphaFoldDB" id="A0A6P0UUZ2"/>
<feature type="transmembrane region" description="Helical" evidence="1">
    <location>
        <begin position="86"/>
        <end position="104"/>
    </location>
</feature>
<accession>A0A6P0UUZ2</accession>
<evidence type="ECO:0000256" key="1">
    <source>
        <dbReference type="SAM" id="Phobius"/>
    </source>
</evidence>
<evidence type="ECO:0000313" key="2">
    <source>
        <dbReference type="EMBL" id="NER14226.1"/>
    </source>
</evidence>
<dbReference type="RefSeq" id="WP_163607520.1">
    <property type="nucleotide sequence ID" value="NZ_JAABOO010000003.1"/>
</dbReference>
<proteinExistence type="predicted"/>
<name>A0A6P0UUZ2_9FLAO</name>
<dbReference type="InterPro" id="IPR009325">
    <property type="entry name" value="DUF983"/>
</dbReference>
<reference evidence="2 3" key="1">
    <citation type="submission" date="2020-01" db="EMBL/GenBank/DDBJ databases">
        <title>Leptobacterium flavescens.</title>
        <authorList>
            <person name="Wang G."/>
        </authorList>
    </citation>
    <scope>NUCLEOTIDE SEQUENCE [LARGE SCALE GENOMIC DNA]</scope>
    <source>
        <strain evidence="2 3">KCTC 22160</strain>
    </source>
</reference>
<evidence type="ECO:0000313" key="3">
    <source>
        <dbReference type="Proteomes" id="UP000468581"/>
    </source>
</evidence>
<dbReference type="EMBL" id="JAABOO010000003">
    <property type="protein sequence ID" value="NER14226.1"/>
    <property type="molecule type" value="Genomic_DNA"/>
</dbReference>
<keyword evidence="1" id="KW-1133">Transmembrane helix</keyword>
<feature type="transmembrane region" description="Helical" evidence="1">
    <location>
        <begin position="59"/>
        <end position="80"/>
    </location>
</feature>
<dbReference type="Proteomes" id="UP000468581">
    <property type="component" value="Unassembled WGS sequence"/>
</dbReference>
<sequence>MKIAISQLLKGKCHKCHKGDIYEKRGSLLRLRMPRMNKKCPVCQHTFEKEPGYFYGAMYVSYMLTVAEAIAIYFICSFFFEKAIDLRIFLIIAFSMVALSFFNMRASRIIWIHLFKA</sequence>
<keyword evidence="1" id="KW-0812">Transmembrane</keyword>